<gene>
    <name evidence="5" type="ORF">AAFF_G00059390</name>
</gene>
<proteinExistence type="predicted"/>
<keyword evidence="3" id="KW-0378">Hydrolase</keyword>
<protein>
    <recommendedName>
        <fullName evidence="2">hyaluronoglucosaminidase</fullName>
        <ecNumber evidence="2">3.2.1.35</ecNumber>
    </recommendedName>
</protein>
<dbReference type="GO" id="GO:0030214">
    <property type="term" value="P:hyaluronan catabolic process"/>
    <property type="evidence" value="ECO:0007669"/>
    <property type="project" value="TreeGrafter"/>
</dbReference>
<evidence type="ECO:0000256" key="1">
    <source>
        <dbReference type="ARBA" id="ARBA00000251"/>
    </source>
</evidence>
<dbReference type="InterPro" id="IPR013785">
    <property type="entry name" value="Aldolase_TIM"/>
</dbReference>
<dbReference type="InterPro" id="IPR018155">
    <property type="entry name" value="Hyaluronidase"/>
</dbReference>
<dbReference type="EMBL" id="JAINUG010000136">
    <property type="protein sequence ID" value="KAJ8393466.1"/>
    <property type="molecule type" value="Genomic_DNA"/>
</dbReference>
<dbReference type="GO" id="GO:0031410">
    <property type="term" value="C:cytoplasmic vesicle"/>
    <property type="evidence" value="ECO:0007669"/>
    <property type="project" value="TreeGrafter"/>
</dbReference>
<comment type="catalytic activity">
    <reaction evidence="1">
        <text>Random hydrolysis of (1-&gt;4)-linkages between N-acetyl-beta-D-glucosamine and D-glucuronate residues in hyaluronate.</text>
        <dbReference type="EC" id="3.2.1.35"/>
    </reaction>
</comment>
<dbReference type="GO" id="GO:0005975">
    <property type="term" value="P:carbohydrate metabolic process"/>
    <property type="evidence" value="ECO:0007669"/>
    <property type="project" value="InterPro"/>
</dbReference>
<sequence length="200" mass="20276">MGESAAMGAAGVIIWDKFFSAKTQSVLGAGRVRAGGAGPVRGERDDGGAALRHGPVPGRGRCVRRDPEGPAYLHLPPASFLLLSDGAGGLQAVGEPAPGDLEAWRRDFRCQWYEALEGTAADQESPLGGAGAAGGRGGEPPAWGERVTPPAGPSAAEPTAGLVEGLTARPTVSPLNRGTPALTPPLFTLLLSALPFLTPA</sequence>
<dbReference type="Proteomes" id="UP001221898">
    <property type="component" value="Unassembled WGS sequence"/>
</dbReference>
<name>A0AAD7RZX5_9TELE</name>
<keyword evidence="3" id="KW-0326">Glycosidase</keyword>
<dbReference type="PANTHER" id="PTHR11769">
    <property type="entry name" value="HYALURONIDASE"/>
    <property type="match status" value="1"/>
</dbReference>
<evidence type="ECO:0000256" key="3">
    <source>
        <dbReference type="ARBA" id="ARBA00023295"/>
    </source>
</evidence>
<accession>A0AAD7RZX5</accession>
<evidence type="ECO:0000313" key="6">
    <source>
        <dbReference type="Proteomes" id="UP001221898"/>
    </source>
</evidence>
<dbReference type="AlphaFoldDB" id="A0AAD7RZX5"/>
<evidence type="ECO:0000256" key="4">
    <source>
        <dbReference type="SAM" id="MobiDB-lite"/>
    </source>
</evidence>
<evidence type="ECO:0000313" key="5">
    <source>
        <dbReference type="EMBL" id="KAJ8393466.1"/>
    </source>
</evidence>
<keyword evidence="6" id="KW-1185">Reference proteome</keyword>
<dbReference type="Gene3D" id="3.20.20.70">
    <property type="entry name" value="Aldolase class I"/>
    <property type="match status" value="1"/>
</dbReference>
<reference evidence="5" key="1">
    <citation type="journal article" date="2023" name="Science">
        <title>Genome structures resolve the early diversification of teleost fishes.</title>
        <authorList>
            <person name="Parey E."/>
            <person name="Louis A."/>
            <person name="Montfort J."/>
            <person name="Bouchez O."/>
            <person name="Roques C."/>
            <person name="Iampietro C."/>
            <person name="Lluch J."/>
            <person name="Castinel A."/>
            <person name="Donnadieu C."/>
            <person name="Desvignes T."/>
            <person name="Floi Bucao C."/>
            <person name="Jouanno E."/>
            <person name="Wen M."/>
            <person name="Mejri S."/>
            <person name="Dirks R."/>
            <person name="Jansen H."/>
            <person name="Henkel C."/>
            <person name="Chen W.J."/>
            <person name="Zahm M."/>
            <person name="Cabau C."/>
            <person name="Klopp C."/>
            <person name="Thompson A.W."/>
            <person name="Robinson-Rechavi M."/>
            <person name="Braasch I."/>
            <person name="Lecointre G."/>
            <person name="Bobe J."/>
            <person name="Postlethwait J.H."/>
            <person name="Berthelot C."/>
            <person name="Roest Crollius H."/>
            <person name="Guiguen Y."/>
        </authorList>
    </citation>
    <scope>NUCLEOTIDE SEQUENCE</scope>
    <source>
        <strain evidence="5">NC1722</strain>
    </source>
</reference>
<dbReference type="GO" id="GO:0004415">
    <property type="term" value="F:hyalurononglucosaminidase activity"/>
    <property type="evidence" value="ECO:0007669"/>
    <property type="project" value="UniProtKB-EC"/>
</dbReference>
<feature type="region of interest" description="Disordered" evidence="4">
    <location>
        <begin position="37"/>
        <end position="61"/>
    </location>
</feature>
<feature type="region of interest" description="Disordered" evidence="4">
    <location>
        <begin position="121"/>
        <end position="158"/>
    </location>
</feature>
<feature type="compositionally biased region" description="Gly residues" evidence="4">
    <location>
        <begin position="128"/>
        <end position="138"/>
    </location>
</feature>
<evidence type="ECO:0000256" key="2">
    <source>
        <dbReference type="ARBA" id="ARBA00012774"/>
    </source>
</evidence>
<dbReference type="EC" id="3.2.1.35" evidence="2"/>
<comment type="caution">
    <text evidence="5">The sequence shown here is derived from an EMBL/GenBank/DDBJ whole genome shotgun (WGS) entry which is preliminary data.</text>
</comment>
<dbReference type="PANTHER" id="PTHR11769:SF36">
    <property type="entry name" value="HYALURONIDASE"/>
    <property type="match status" value="1"/>
</dbReference>
<organism evidence="5 6">
    <name type="scientific">Aldrovandia affinis</name>
    <dbReference type="NCBI Taxonomy" id="143900"/>
    <lineage>
        <taxon>Eukaryota</taxon>
        <taxon>Metazoa</taxon>
        <taxon>Chordata</taxon>
        <taxon>Craniata</taxon>
        <taxon>Vertebrata</taxon>
        <taxon>Euteleostomi</taxon>
        <taxon>Actinopterygii</taxon>
        <taxon>Neopterygii</taxon>
        <taxon>Teleostei</taxon>
        <taxon>Notacanthiformes</taxon>
        <taxon>Halosauridae</taxon>
        <taxon>Aldrovandia</taxon>
    </lineage>
</organism>